<dbReference type="EMBL" id="LXEQ01000062">
    <property type="protein sequence ID" value="OAT24659.1"/>
    <property type="molecule type" value="Genomic_DNA"/>
</dbReference>
<feature type="transmembrane region" description="Helical" evidence="1">
    <location>
        <begin position="144"/>
        <end position="165"/>
    </location>
</feature>
<reference evidence="2 3" key="1">
    <citation type="submission" date="2016-04" db="EMBL/GenBank/DDBJ databases">
        <title>ATOL: Assembling a taxonomically balanced genome-scale reconstruction of the evolutionary history of the Enterobacteriaceae.</title>
        <authorList>
            <person name="Plunkett G.III."/>
            <person name="Neeno-Eckwall E.C."/>
            <person name="Glasner J.D."/>
            <person name="Perna N.T."/>
        </authorList>
    </citation>
    <scope>NUCLEOTIDE SEQUENCE [LARGE SCALE GENOMIC DNA]</scope>
    <source>
        <strain evidence="2 3">ATCC 51602</strain>
    </source>
</reference>
<organism evidence="2 3">
    <name type="scientific">Buttiauxella ferragutiae ATCC 51602</name>
    <dbReference type="NCBI Taxonomy" id="1354252"/>
    <lineage>
        <taxon>Bacteria</taxon>
        <taxon>Pseudomonadati</taxon>
        <taxon>Pseudomonadota</taxon>
        <taxon>Gammaproteobacteria</taxon>
        <taxon>Enterobacterales</taxon>
        <taxon>Enterobacteriaceae</taxon>
        <taxon>Buttiauxella</taxon>
    </lineage>
</organism>
<feature type="transmembrane region" description="Helical" evidence="1">
    <location>
        <begin position="42"/>
        <end position="67"/>
    </location>
</feature>
<evidence type="ECO:0000313" key="2">
    <source>
        <dbReference type="EMBL" id="OAT24659.1"/>
    </source>
</evidence>
<protein>
    <recommendedName>
        <fullName evidence="4">Inner membrane protein</fullName>
    </recommendedName>
</protein>
<gene>
    <name evidence="2" type="ORF">M976_04428</name>
</gene>
<keyword evidence="1" id="KW-1133">Transmembrane helix</keyword>
<comment type="caution">
    <text evidence="2">The sequence shown here is derived from an EMBL/GenBank/DDBJ whole genome shotgun (WGS) entry which is preliminary data.</text>
</comment>
<evidence type="ECO:0000313" key="3">
    <source>
        <dbReference type="Proteomes" id="UP000078407"/>
    </source>
</evidence>
<evidence type="ECO:0000256" key="1">
    <source>
        <dbReference type="SAM" id="Phobius"/>
    </source>
</evidence>
<dbReference type="Proteomes" id="UP000078407">
    <property type="component" value="Unassembled WGS sequence"/>
</dbReference>
<evidence type="ECO:0008006" key="4">
    <source>
        <dbReference type="Google" id="ProtNLM"/>
    </source>
</evidence>
<keyword evidence="1" id="KW-0472">Membrane</keyword>
<proteinExistence type="predicted"/>
<name>A0ABX2W2D8_9ENTR</name>
<dbReference type="RefSeq" id="WP_064548951.1">
    <property type="nucleotide sequence ID" value="NZ_LXEQ01000062.1"/>
</dbReference>
<feature type="transmembrane region" description="Helical" evidence="1">
    <location>
        <begin position="74"/>
        <end position="97"/>
    </location>
</feature>
<keyword evidence="1" id="KW-0812">Transmembrane</keyword>
<feature type="transmembrane region" description="Helical" evidence="1">
    <location>
        <begin position="7"/>
        <end position="30"/>
    </location>
</feature>
<keyword evidence="3" id="KW-1185">Reference proteome</keyword>
<sequence length="261" mass="29601">MKNLARCFWIGFVINLFAVMIFSAIFNYLAYEMLMVMTDRDLMIILYLMQNLFWGALAVVFISAFLFSRWRLLSVWLISIATLALLPMGAFLLHGILRSNSLATFSKLASLSKKENMEWEQVYLFNSDKVLITGAILMGPGLGLVFSSGSLLGIMLASIAAVFLYNGFRLHKRPAIAWTTETVVITPGLFSDPLLIPPALIKEIGINEIEIVIDIEYGNRTEEIRLKKSNIKNVDLNVLEQQFSQYLQRVNQVENEFARSE</sequence>
<accession>A0ABX2W2D8</accession>